<dbReference type="InterPro" id="IPR012338">
    <property type="entry name" value="Beta-lactam/transpept-like"/>
</dbReference>
<dbReference type="GO" id="GO:0016787">
    <property type="term" value="F:hydrolase activity"/>
    <property type="evidence" value="ECO:0007669"/>
    <property type="project" value="UniProtKB-KW"/>
</dbReference>
<gene>
    <name evidence="4" type="ORF">LGH70_03440</name>
</gene>
<evidence type="ECO:0000313" key="4">
    <source>
        <dbReference type="EMBL" id="MCB2376619.1"/>
    </source>
</evidence>
<dbReference type="SUPFAM" id="SSF56601">
    <property type="entry name" value="beta-lactamase/transpeptidase-like"/>
    <property type="match status" value="1"/>
</dbReference>
<reference evidence="4" key="1">
    <citation type="submission" date="2021-10" db="EMBL/GenBank/DDBJ databases">
        <authorList>
            <person name="Dean J.D."/>
            <person name="Kim M.K."/>
            <person name="Newey C.N."/>
            <person name="Stoker T.S."/>
            <person name="Thompson D.W."/>
            <person name="Grose J.H."/>
        </authorList>
    </citation>
    <scope>NUCLEOTIDE SEQUENCE</scope>
    <source>
        <strain evidence="4">BT635</strain>
    </source>
</reference>
<dbReference type="InterPro" id="IPR011990">
    <property type="entry name" value="TPR-like_helical_dom_sf"/>
</dbReference>
<proteinExistence type="predicted"/>
<evidence type="ECO:0000259" key="3">
    <source>
        <dbReference type="Pfam" id="PF00144"/>
    </source>
</evidence>
<dbReference type="Gene3D" id="1.25.40.10">
    <property type="entry name" value="Tetratricopeptide repeat domain"/>
    <property type="match status" value="1"/>
</dbReference>
<dbReference type="EMBL" id="JAJADQ010000002">
    <property type="protein sequence ID" value="MCB2376619.1"/>
    <property type="molecule type" value="Genomic_DNA"/>
</dbReference>
<comment type="caution">
    <text evidence="4">The sequence shown here is derived from an EMBL/GenBank/DDBJ whole genome shotgun (WGS) entry which is preliminary data.</text>
</comment>
<dbReference type="PANTHER" id="PTHR46825">
    <property type="entry name" value="D-ALANYL-D-ALANINE-CARBOXYPEPTIDASE/ENDOPEPTIDASE AMPH"/>
    <property type="match status" value="1"/>
</dbReference>
<keyword evidence="5" id="KW-1185">Reference proteome</keyword>
<dbReference type="InterPro" id="IPR001466">
    <property type="entry name" value="Beta-lactam-related"/>
</dbReference>
<sequence>MKKSTVLAGLCAAFCLTMGTGTAHATNSRPAATTISTPDSVDRFLAAKMQQLRIPGLQLAVIHHGKIVKLQSYGLANVQDSVPVTSRTVFPLNSITKAFTGVAVLQLVEAGKLKLTDPIGQYLPGLPAAWHPVTIRQLLAHSSGIPNILPDDEQVSENEQQKAWAAIQAQPMDFKPGEKFSYNQTNYLLLGKLIDQLSGQPFTQVIEQKQLWAVGMPHSKFGDAHSVTAHAARGYSFLHAVDGELRRGKELRNVFEVFAPLLYTAAGLNSTAADMAQWVLALQQGKLLRPASLSTLWTPVLLNNGQTAGFSRQLNGYAAGWPTVGRAEHRAVAAVGGGRSAVFVYPEDDLAVVVLTNLLGANPDRFVDEIASFYVRDMRLAAGFGLPPQLRTLHNELRQRGFENALPLVRQQQKQNAAYKLPEDAVNAWGYSLLRQQQAQQALEIFKLNVSLYPTSANAYDSLAETYQEMGNKVLAVKNYRQVLKLDPSSRNAAEQLKKLQ</sequence>
<dbReference type="PROSITE" id="PS50005">
    <property type="entry name" value="TPR"/>
    <property type="match status" value="1"/>
</dbReference>
<dbReference type="Gene3D" id="3.40.710.10">
    <property type="entry name" value="DD-peptidase/beta-lactamase superfamily"/>
    <property type="match status" value="1"/>
</dbReference>
<evidence type="ECO:0000256" key="2">
    <source>
        <dbReference type="SAM" id="SignalP"/>
    </source>
</evidence>
<dbReference type="Proteomes" id="UP001165297">
    <property type="component" value="Unassembled WGS sequence"/>
</dbReference>
<dbReference type="InterPro" id="IPR019734">
    <property type="entry name" value="TPR_rpt"/>
</dbReference>
<evidence type="ECO:0000313" key="5">
    <source>
        <dbReference type="Proteomes" id="UP001165297"/>
    </source>
</evidence>
<keyword evidence="4" id="KW-0378">Hydrolase</keyword>
<accession>A0ABS8A8S3</accession>
<feature type="domain" description="Beta-lactamase-related" evidence="3">
    <location>
        <begin position="41"/>
        <end position="370"/>
    </location>
</feature>
<keyword evidence="2" id="KW-0732">Signal</keyword>
<name>A0ABS8A8S3_9BACT</name>
<protein>
    <submittedName>
        <fullName evidence="4">Serine hydrolase</fullName>
    </submittedName>
</protein>
<organism evidence="4 5">
    <name type="scientific">Hymenobacter nitidus</name>
    <dbReference type="NCBI Taxonomy" id="2880929"/>
    <lineage>
        <taxon>Bacteria</taxon>
        <taxon>Pseudomonadati</taxon>
        <taxon>Bacteroidota</taxon>
        <taxon>Cytophagia</taxon>
        <taxon>Cytophagales</taxon>
        <taxon>Hymenobacteraceae</taxon>
        <taxon>Hymenobacter</taxon>
    </lineage>
</organism>
<feature type="repeat" description="TPR" evidence="1">
    <location>
        <begin position="457"/>
        <end position="490"/>
    </location>
</feature>
<dbReference type="PANTHER" id="PTHR46825:SF9">
    <property type="entry name" value="BETA-LACTAMASE-RELATED DOMAIN-CONTAINING PROTEIN"/>
    <property type="match status" value="1"/>
</dbReference>
<dbReference type="InterPro" id="IPR050491">
    <property type="entry name" value="AmpC-like"/>
</dbReference>
<feature type="chain" id="PRO_5046783895" evidence="2">
    <location>
        <begin position="26"/>
        <end position="501"/>
    </location>
</feature>
<dbReference type="RefSeq" id="WP_226182736.1">
    <property type="nucleotide sequence ID" value="NZ_JAJADQ010000002.1"/>
</dbReference>
<keyword evidence="1" id="KW-0802">TPR repeat</keyword>
<evidence type="ECO:0000256" key="1">
    <source>
        <dbReference type="PROSITE-ProRule" id="PRU00339"/>
    </source>
</evidence>
<feature type="signal peptide" evidence="2">
    <location>
        <begin position="1"/>
        <end position="25"/>
    </location>
</feature>
<dbReference type="SUPFAM" id="SSF48452">
    <property type="entry name" value="TPR-like"/>
    <property type="match status" value="1"/>
</dbReference>
<dbReference type="Pfam" id="PF00144">
    <property type="entry name" value="Beta-lactamase"/>
    <property type="match status" value="1"/>
</dbReference>
<dbReference type="SMART" id="SM00028">
    <property type="entry name" value="TPR"/>
    <property type="match status" value="2"/>
</dbReference>